<gene>
    <name evidence="3" type="ORF">ACFYM3_37070</name>
</gene>
<feature type="region of interest" description="Disordered" evidence="1">
    <location>
        <begin position="22"/>
        <end position="73"/>
    </location>
</feature>
<evidence type="ECO:0000313" key="4">
    <source>
        <dbReference type="Proteomes" id="UP001601288"/>
    </source>
</evidence>
<name>A0ABW6LNV8_9ACTN</name>
<sequence>MHRTLLAPLALAAVLLGTQPASAADTPGTQPASTANTPRTQPASTANTPRAQSASTATQPTVPGWEPAPSAPWDVGAGVRCDFPVHGEPVVDEVEQRVLSTHPDGSVRRVAYRGDLVVRVTNTATGASHDADASGSAVVEHRRDGSQFWAVRGPVLVGVGEGRGSLPRGLYVVDGVFTMDIAADGFKDVRLVHGRTDDLCARID</sequence>
<organism evidence="3 4">
    <name type="scientific">Streptomyces massasporeus</name>
    <dbReference type="NCBI Taxonomy" id="67324"/>
    <lineage>
        <taxon>Bacteria</taxon>
        <taxon>Bacillati</taxon>
        <taxon>Actinomycetota</taxon>
        <taxon>Actinomycetes</taxon>
        <taxon>Kitasatosporales</taxon>
        <taxon>Streptomycetaceae</taxon>
        <taxon>Streptomyces</taxon>
    </lineage>
</organism>
<comment type="caution">
    <text evidence="3">The sequence shown here is derived from an EMBL/GenBank/DDBJ whole genome shotgun (WGS) entry which is preliminary data.</text>
</comment>
<accession>A0ABW6LNV8</accession>
<proteinExistence type="predicted"/>
<evidence type="ECO:0000256" key="2">
    <source>
        <dbReference type="SAM" id="SignalP"/>
    </source>
</evidence>
<dbReference type="EMBL" id="JBIAFP010000031">
    <property type="protein sequence ID" value="MFE9230093.1"/>
    <property type="molecule type" value="Genomic_DNA"/>
</dbReference>
<keyword evidence="2" id="KW-0732">Signal</keyword>
<keyword evidence="4" id="KW-1185">Reference proteome</keyword>
<protein>
    <recommendedName>
        <fullName evidence="5">Secreted protein</fullName>
    </recommendedName>
</protein>
<evidence type="ECO:0000313" key="3">
    <source>
        <dbReference type="EMBL" id="MFE9230093.1"/>
    </source>
</evidence>
<reference evidence="3 4" key="1">
    <citation type="submission" date="2024-10" db="EMBL/GenBank/DDBJ databases">
        <title>The Natural Products Discovery Center: Release of the First 8490 Sequenced Strains for Exploring Actinobacteria Biosynthetic Diversity.</title>
        <authorList>
            <person name="Kalkreuter E."/>
            <person name="Kautsar S.A."/>
            <person name="Yang D."/>
            <person name="Bader C.D."/>
            <person name="Teijaro C.N."/>
            <person name="Fluegel L."/>
            <person name="Davis C.M."/>
            <person name="Simpson J.R."/>
            <person name="Lauterbach L."/>
            <person name="Steele A.D."/>
            <person name="Gui C."/>
            <person name="Meng S."/>
            <person name="Li G."/>
            <person name="Viehrig K."/>
            <person name="Ye F."/>
            <person name="Su P."/>
            <person name="Kiefer A.F."/>
            <person name="Nichols A."/>
            <person name="Cepeda A.J."/>
            <person name="Yan W."/>
            <person name="Fan B."/>
            <person name="Jiang Y."/>
            <person name="Adhikari A."/>
            <person name="Zheng C.-J."/>
            <person name="Schuster L."/>
            <person name="Cowan T.M."/>
            <person name="Smanski M.J."/>
            <person name="Chevrette M.G."/>
            <person name="De Carvalho L.P.S."/>
            <person name="Shen B."/>
        </authorList>
    </citation>
    <scope>NUCLEOTIDE SEQUENCE [LARGE SCALE GENOMIC DNA]</scope>
    <source>
        <strain evidence="3 4">NPDC007066</strain>
    </source>
</reference>
<feature type="chain" id="PRO_5047542399" description="Secreted protein" evidence="2">
    <location>
        <begin position="24"/>
        <end position="204"/>
    </location>
</feature>
<feature type="signal peptide" evidence="2">
    <location>
        <begin position="1"/>
        <end position="23"/>
    </location>
</feature>
<feature type="compositionally biased region" description="Polar residues" evidence="1">
    <location>
        <begin position="27"/>
        <end position="61"/>
    </location>
</feature>
<evidence type="ECO:0000256" key="1">
    <source>
        <dbReference type="SAM" id="MobiDB-lite"/>
    </source>
</evidence>
<dbReference type="RefSeq" id="WP_358279981.1">
    <property type="nucleotide sequence ID" value="NZ_JBEYGJ010000007.1"/>
</dbReference>
<evidence type="ECO:0008006" key="5">
    <source>
        <dbReference type="Google" id="ProtNLM"/>
    </source>
</evidence>
<dbReference type="Proteomes" id="UP001601288">
    <property type="component" value="Unassembled WGS sequence"/>
</dbReference>